<gene>
    <name evidence="1" type="ORF">DNK44_22965</name>
</gene>
<proteinExistence type="predicted"/>
<comment type="caution">
    <text evidence="1">The sequence shown here is derived from an EMBL/GenBank/DDBJ whole genome shotgun (WGS) entry which is preliminary data.</text>
</comment>
<dbReference type="EMBL" id="QJUL01000050">
    <property type="protein sequence ID" value="TBU86517.1"/>
    <property type="molecule type" value="Genomic_DNA"/>
</dbReference>
<name>A0A4Q9QTT6_9GAMM</name>
<evidence type="ECO:0000313" key="1">
    <source>
        <dbReference type="EMBL" id="TBU86517.1"/>
    </source>
</evidence>
<sequence>MNEQLRALSARISKMESAEAADWLMHEYPIESASYGEALLLLPHRSWKRNDQKRLAKYYFEKLPFASSRGYEAFTAFMSVRLMLDCMRDCLPKQKDQIDLLLYNAIPPLRRAAKNDADRQLIGEFEKEIRAVF</sequence>
<evidence type="ECO:0000313" key="2">
    <source>
        <dbReference type="Proteomes" id="UP000293172"/>
    </source>
</evidence>
<organism evidence="1 2">
    <name type="scientific">Phytopseudomonas dryadis</name>
    <dbReference type="NCBI Taxonomy" id="2487520"/>
    <lineage>
        <taxon>Bacteria</taxon>
        <taxon>Pseudomonadati</taxon>
        <taxon>Pseudomonadota</taxon>
        <taxon>Gammaproteobacteria</taxon>
        <taxon>Pseudomonadales</taxon>
        <taxon>Pseudomonadaceae</taxon>
        <taxon>Phytopseudomonas</taxon>
    </lineage>
</organism>
<dbReference type="RefSeq" id="WP_131199151.1">
    <property type="nucleotide sequence ID" value="NZ_QJUL01000050.1"/>
</dbReference>
<dbReference type="OrthoDB" id="8481513at2"/>
<protein>
    <submittedName>
        <fullName evidence="1">Uncharacterized protein</fullName>
    </submittedName>
</protein>
<reference evidence="1 2" key="1">
    <citation type="submission" date="2018-06" db="EMBL/GenBank/DDBJ databases">
        <title>Three novel Pseudomonas species isolated from symptomatic oak.</title>
        <authorList>
            <person name="Bueno-Gonzalez V."/>
            <person name="Brady C."/>
        </authorList>
    </citation>
    <scope>NUCLEOTIDE SEQUENCE [LARGE SCALE GENOMIC DNA]</scope>
    <source>
        <strain evidence="1 2">P6B</strain>
    </source>
</reference>
<dbReference type="AlphaFoldDB" id="A0A4Q9QTT6"/>
<accession>A0A4Q9QTT6</accession>
<dbReference type="Proteomes" id="UP000293172">
    <property type="component" value="Unassembled WGS sequence"/>
</dbReference>